<evidence type="ECO:0000313" key="3">
    <source>
        <dbReference type="Proteomes" id="UP001151760"/>
    </source>
</evidence>
<evidence type="ECO:0000259" key="1">
    <source>
        <dbReference type="PROSITE" id="PS50878"/>
    </source>
</evidence>
<accession>A0ABQ5DTH2</accession>
<name>A0ABQ5DTH2_9ASTR</name>
<dbReference type="GO" id="GO:0003964">
    <property type="term" value="F:RNA-directed DNA polymerase activity"/>
    <property type="evidence" value="ECO:0007669"/>
    <property type="project" value="UniProtKB-KW"/>
</dbReference>
<dbReference type="Proteomes" id="UP001151760">
    <property type="component" value="Unassembled WGS sequence"/>
</dbReference>
<comment type="caution">
    <text evidence="2">The sequence shown here is derived from an EMBL/GenBank/DDBJ whole genome shotgun (WGS) entry which is preliminary data.</text>
</comment>
<reference evidence="2" key="1">
    <citation type="journal article" date="2022" name="Int. J. Mol. Sci.">
        <title>Draft Genome of Tanacetum Coccineum: Genomic Comparison of Closely Related Tanacetum-Family Plants.</title>
        <authorList>
            <person name="Yamashiro T."/>
            <person name="Shiraishi A."/>
            <person name="Nakayama K."/>
            <person name="Satake H."/>
        </authorList>
    </citation>
    <scope>NUCLEOTIDE SEQUENCE</scope>
</reference>
<feature type="domain" description="Reverse transcriptase" evidence="1">
    <location>
        <begin position="85"/>
        <end position="347"/>
    </location>
</feature>
<dbReference type="SUPFAM" id="SSF56672">
    <property type="entry name" value="DNA/RNA polymerases"/>
    <property type="match status" value="1"/>
</dbReference>
<keyword evidence="2" id="KW-0695">RNA-directed DNA polymerase</keyword>
<keyword evidence="2" id="KW-0808">Transferase</keyword>
<dbReference type="PROSITE" id="PS50878">
    <property type="entry name" value="RT_POL"/>
    <property type="match status" value="1"/>
</dbReference>
<proteinExistence type="predicted"/>
<keyword evidence="2" id="KW-0548">Nucleotidyltransferase</keyword>
<dbReference type="InterPro" id="IPR043502">
    <property type="entry name" value="DNA/RNA_pol_sf"/>
</dbReference>
<dbReference type="PANTHER" id="PTHR33116">
    <property type="entry name" value="REVERSE TRANSCRIPTASE ZINC-BINDING DOMAIN-CONTAINING PROTEIN-RELATED-RELATED"/>
    <property type="match status" value="1"/>
</dbReference>
<keyword evidence="3" id="KW-1185">Reference proteome</keyword>
<sequence length="752" mass="85444">MHMRSLFWDKRAEEGLISQHDIHKREEWVSDLLQLNWLRNEDLKQKCRIRWAVEGDENSWFFHSILKHKFAKGSIKGIHLNGTWVDSPSVIKQAALEHFASRFMETNMHRPLLELQLFRKLLNFVATFLESEFSLEEVRAAVWDCAGSKAPGLDKAKLEDQRLLLFKVDFEKAFDSVNWNFLLDIMRQIGFGLKWRNWIATCLSSATISVLINGSPSNEFSMERGLRQGDTLSPFLFLIVAEALQVTILNACDKGIFKGTCLTNSGNNISLLQFADDTLFFGEWSSLNASNLINILRCFELGSGLKVNLDKSRIFGVEVPVNEVILVASSLGCAHGALPFTYLGLPVGGQMRLSGGWQGIIDRFRDRLSSWKAKSLSVGGRLTLIKSVLGSLPIYFLSLYKAPLKVIKALESIRCRFFWGLKENVRGINLVKWNSILLDPKYGGLGVGCLWAKNLSLLGKWKCGVWLDIVKAIKSIEVVDLNFKNSFDRKVADGTTIFFWHEPWCSDGSVLKDKFRRLYALEMNKDCKVKEKGQVVNKTWIGEWVWCIPPRGRAQDDLVALSSLLNATVFSNNRCDKWYWSYDASGCFKANVLSKVMENFLLGGHSLGLHHRLATRPNLIARGVALLSSNCPLCDSEVEDIEHIWVKCPNVSMVWRKIWSWWNLPPPISFLSFSISDIALGNLNIQGCSKIVKAINGVFQITLWAVWSWRNRLTHAIGDDIIKIKNEDIFLGIQSISKIWIYARIRSNVKTD</sequence>
<evidence type="ECO:0000313" key="2">
    <source>
        <dbReference type="EMBL" id="GJT42188.1"/>
    </source>
</evidence>
<reference evidence="2" key="2">
    <citation type="submission" date="2022-01" db="EMBL/GenBank/DDBJ databases">
        <authorList>
            <person name="Yamashiro T."/>
            <person name="Shiraishi A."/>
            <person name="Satake H."/>
            <person name="Nakayama K."/>
        </authorList>
    </citation>
    <scope>NUCLEOTIDE SEQUENCE</scope>
</reference>
<dbReference type="InterPro" id="IPR000477">
    <property type="entry name" value="RT_dom"/>
</dbReference>
<dbReference type="Pfam" id="PF13966">
    <property type="entry name" value="zf-RVT"/>
    <property type="match status" value="1"/>
</dbReference>
<dbReference type="InterPro" id="IPR026960">
    <property type="entry name" value="RVT-Znf"/>
</dbReference>
<protein>
    <submittedName>
        <fullName evidence="2">RNA-directed DNA polymerase</fullName>
    </submittedName>
</protein>
<dbReference type="Pfam" id="PF00078">
    <property type="entry name" value="RVT_1"/>
    <property type="match status" value="1"/>
</dbReference>
<dbReference type="PANTHER" id="PTHR33116:SF79">
    <property type="entry name" value="REVERSE TRANSCRIPTASE DOMAIN, ZINC FINGER, CCHC-TYPE-RELATED"/>
    <property type="match status" value="1"/>
</dbReference>
<organism evidence="2 3">
    <name type="scientific">Tanacetum coccineum</name>
    <dbReference type="NCBI Taxonomy" id="301880"/>
    <lineage>
        <taxon>Eukaryota</taxon>
        <taxon>Viridiplantae</taxon>
        <taxon>Streptophyta</taxon>
        <taxon>Embryophyta</taxon>
        <taxon>Tracheophyta</taxon>
        <taxon>Spermatophyta</taxon>
        <taxon>Magnoliopsida</taxon>
        <taxon>eudicotyledons</taxon>
        <taxon>Gunneridae</taxon>
        <taxon>Pentapetalae</taxon>
        <taxon>asterids</taxon>
        <taxon>campanulids</taxon>
        <taxon>Asterales</taxon>
        <taxon>Asteraceae</taxon>
        <taxon>Asteroideae</taxon>
        <taxon>Anthemideae</taxon>
        <taxon>Anthemidinae</taxon>
        <taxon>Tanacetum</taxon>
    </lineage>
</organism>
<dbReference type="EMBL" id="BQNB010015624">
    <property type="protein sequence ID" value="GJT42188.1"/>
    <property type="molecule type" value="Genomic_DNA"/>
</dbReference>
<gene>
    <name evidence="2" type="ORF">Tco_0942053</name>
</gene>